<evidence type="ECO:0000256" key="3">
    <source>
        <dbReference type="ARBA" id="ARBA00022723"/>
    </source>
</evidence>
<organism evidence="10 11">
    <name type="scientific">Pontiella desulfatans</name>
    <dbReference type="NCBI Taxonomy" id="2750659"/>
    <lineage>
        <taxon>Bacteria</taxon>
        <taxon>Pseudomonadati</taxon>
        <taxon>Kiritimatiellota</taxon>
        <taxon>Kiritimatiellia</taxon>
        <taxon>Kiritimatiellales</taxon>
        <taxon>Pontiellaceae</taxon>
        <taxon>Pontiella</taxon>
    </lineage>
</organism>
<gene>
    <name evidence="10" type="ORF">PDESU_06085</name>
</gene>
<evidence type="ECO:0000313" key="11">
    <source>
        <dbReference type="Proteomes" id="UP000366872"/>
    </source>
</evidence>
<dbReference type="InterPro" id="IPR003305">
    <property type="entry name" value="CenC_carb-bd"/>
</dbReference>
<dbReference type="SUPFAM" id="SSF51445">
    <property type="entry name" value="(Trans)glycosidases"/>
    <property type="match status" value="1"/>
</dbReference>
<dbReference type="SUPFAM" id="SSF51011">
    <property type="entry name" value="Glycosyl hydrolase domain"/>
    <property type="match status" value="1"/>
</dbReference>
<comment type="cofactor">
    <cofactor evidence="1">
        <name>Ca(2+)</name>
        <dbReference type="ChEBI" id="CHEBI:29108"/>
    </cofactor>
</comment>
<dbReference type="Gene3D" id="2.60.120.260">
    <property type="entry name" value="Galactose-binding domain-like"/>
    <property type="match status" value="1"/>
</dbReference>
<dbReference type="Gene3D" id="3.40.720.10">
    <property type="entry name" value="Alkaline Phosphatase, subunit A"/>
    <property type="match status" value="1"/>
</dbReference>
<keyword evidence="6" id="KW-0106">Calcium</keyword>
<evidence type="ECO:0000256" key="6">
    <source>
        <dbReference type="ARBA" id="ARBA00022837"/>
    </source>
</evidence>
<feature type="domain" description="Sulfatase N-terminal" evidence="8">
    <location>
        <begin position="672"/>
        <end position="1001"/>
    </location>
</feature>
<dbReference type="GO" id="GO:0016798">
    <property type="term" value="F:hydrolase activity, acting on glycosyl bonds"/>
    <property type="evidence" value="ECO:0007669"/>
    <property type="project" value="InterPro"/>
</dbReference>
<evidence type="ECO:0000259" key="8">
    <source>
        <dbReference type="Pfam" id="PF00884"/>
    </source>
</evidence>
<dbReference type="SUPFAM" id="SSF49785">
    <property type="entry name" value="Galactose-binding domain-like"/>
    <property type="match status" value="1"/>
</dbReference>
<dbReference type="PROSITE" id="PS00149">
    <property type="entry name" value="SULFATASE_2"/>
    <property type="match status" value="1"/>
</dbReference>
<dbReference type="PROSITE" id="PS00523">
    <property type="entry name" value="SULFATASE_1"/>
    <property type="match status" value="1"/>
</dbReference>
<dbReference type="InterPro" id="IPR017853">
    <property type="entry name" value="GH"/>
</dbReference>
<dbReference type="GO" id="GO:0004423">
    <property type="term" value="F:iduronate-2-sulfatase activity"/>
    <property type="evidence" value="ECO:0007669"/>
    <property type="project" value="InterPro"/>
</dbReference>
<dbReference type="Pfam" id="PF00884">
    <property type="entry name" value="Sulfatase"/>
    <property type="match status" value="1"/>
</dbReference>
<comment type="similarity">
    <text evidence="2">Belongs to the sulfatase family.</text>
</comment>
<feature type="signal peptide" evidence="7">
    <location>
        <begin position="1"/>
        <end position="23"/>
    </location>
</feature>
<keyword evidence="3" id="KW-0479">Metal-binding</keyword>
<dbReference type="GO" id="GO:0046872">
    <property type="term" value="F:metal ion binding"/>
    <property type="evidence" value="ECO:0007669"/>
    <property type="project" value="UniProtKB-KW"/>
</dbReference>
<dbReference type="Gene3D" id="2.60.40.1180">
    <property type="entry name" value="Golgi alpha-mannosidase II"/>
    <property type="match status" value="1"/>
</dbReference>
<dbReference type="InterPro" id="IPR008979">
    <property type="entry name" value="Galactose-bd-like_sf"/>
</dbReference>
<evidence type="ECO:0000256" key="7">
    <source>
        <dbReference type="SAM" id="SignalP"/>
    </source>
</evidence>
<evidence type="ECO:0000313" key="10">
    <source>
        <dbReference type="EMBL" id="VGO17489.1"/>
    </source>
</evidence>
<dbReference type="RefSeq" id="WP_136082956.1">
    <property type="nucleotide sequence ID" value="NZ_CAAHFG010000004.1"/>
</dbReference>
<dbReference type="EMBL" id="CAAHFG010000004">
    <property type="protein sequence ID" value="VGO17489.1"/>
    <property type="molecule type" value="Genomic_DNA"/>
</dbReference>
<dbReference type="PANTHER" id="PTHR45953">
    <property type="entry name" value="IDURONATE 2-SULFATASE"/>
    <property type="match status" value="1"/>
</dbReference>
<dbReference type="InterPro" id="IPR013780">
    <property type="entry name" value="Glyco_hydro_b"/>
</dbReference>
<dbReference type="SUPFAM" id="SSF53649">
    <property type="entry name" value="Alkaline phosphatase-like"/>
    <property type="match status" value="1"/>
</dbReference>
<feature type="domain" description="CBM-cenC" evidence="9">
    <location>
        <begin position="1111"/>
        <end position="1208"/>
    </location>
</feature>
<dbReference type="Proteomes" id="UP000366872">
    <property type="component" value="Unassembled WGS sequence"/>
</dbReference>
<proteinExistence type="inferred from homology"/>
<name>A0A6C2UC14_PONDE</name>
<dbReference type="GO" id="GO:0005737">
    <property type="term" value="C:cytoplasm"/>
    <property type="evidence" value="ECO:0007669"/>
    <property type="project" value="TreeGrafter"/>
</dbReference>
<sequence>MSIRRTKHIVSAFLVLLVAGAQSALVVDFDAAVLVTNNSSNVSSDTALNIGAPLITADGVNYIGPDVYGALHRQNAGVWTVGNNGASGLRVRFNTGDFGHAVAGLFLFKTDAVQFNIANDTMNAADIFTSQIQRLDSATIRFVVEDGGQFYISSSSANFSTGGSGNQGDAFSIEALSASWFNYDPSTATGVSAIGSAATPAFADIGFVGFTLFADSIDAGDASVNFGVREFYVSAIPASAGSAAGVVNAGLKHQKIEGFGASAAFYINKLIENDHSNELANLLFEDLNLDIFRIRNLYLADESNVQNNIDGTITTLQMGEASLGRPLKVLMSAWTPPDDLKSNTNKIGGTLASDGGGYRYDDFAQWWADSLDYYATLGISPDYISIQNEANWEATHASCKFDPIETGSFAGYNIAFEKVWQKLAIEMGTAAMPKMLGPELVAFNKLDEYIDNLLYPLHAYGYAHHLYSSNVGSNPSVLNAEMQSTNDDYDYRPLFQTEYYSGASPTDWLRKYNLAKLMFNSLTIEEVSAYLYWCLYWPFDDGQALITLPDDSSYDINPEYYAFKHYSAFINTDWRRLDTTSSKPGVDLAAFISPAGDEVSVVILNSNGSLVDLDLSFSGVTITGGDIYRSTSSLNCTNIGSFNPAATNLVIPAESITTLALTASPNTAPSNPNILMVYVDDLRPQTRSYGAAQMITPNMDQIAADGYQFNRAYVQQAVCSPSRTSLMTGMRPDSTQVFDLTTDFRDTIPWVETLPQYLQDYGYYSVGIGKVYHGSLNDDLSWSESWSAGSGTYGSVGAGNPPTESPNVADNVLRDGAVTDEAVIKLADLKTKQPFFYGVGYVRPHLPFVAPQTYWDLYTTNDLVYPHTDDPAVDASSLAYTTWGELRGYDGIPASGPVSSAQEQELIHGYYACVSYMDAQLGRLMAALENEGLSENTIVVVWGDHGWHLGDHGQWTKHTNFELATRIPMIIKVPWMPGAAQIDALTEAVDLYPTLLDLCGVPHPVQLEGDSLMPLLESPDSAGEADAISQYPRSGNMGYSMRTDRYRYTEWRLENSNIIVDRELYDQFLDPREDTNVVDHIVYAADVATLAAQLQARLDELNPSSGANGENLVLNGDFDDDLNDWVQTINGASASFATNGPVADPELYVSITDGTADKYRLAIEQIVPAQQGKLYTIRFSARAAADRTITILWRNKDNVGTAYLTLNIPIDTVSRTYEFSAIQLANITGTDPDGEIRIQFGGDDADVWIDAIEIYAETSFAAALVEAGLSGTDALASSDADGDMAINLFEYASNLDMATNDYHRLVSGSGTSGLPTYQIAPSNSFQTLELEYLRRRGAYDLQYIPEFTGNLVGGEWAESVASETVVLIDSDWERVTVRDVETTETSTNRFGRVRILFRP</sequence>
<keyword evidence="5" id="KW-0378">Hydrolase</keyword>
<dbReference type="InterPro" id="IPR000917">
    <property type="entry name" value="Sulfatase_N"/>
</dbReference>
<reference evidence="10 11" key="1">
    <citation type="submission" date="2019-04" db="EMBL/GenBank/DDBJ databases">
        <authorList>
            <person name="Van Vliet M D."/>
        </authorList>
    </citation>
    <scope>NUCLEOTIDE SEQUENCE [LARGE SCALE GENOMIC DNA]</scope>
    <source>
        <strain evidence="10 11">F1</strain>
    </source>
</reference>
<evidence type="ECO:0000256" key="5">
    <source>
        <dbReference type="ARBA" id="ARBA00022801"/>
    </source>
</evidence>
<protein>
    <submittedName>
        <fullName evidence="10">Arylsulfatase</fullName>
    </submittedName>
</protein>
<keyword evidence="11" id="KW-1185">Reference proteome</keyword>
<dbReference type="CDD" id="cd16030">
    <property type="entry name" value="iduronate-2-sulfatase"/>
    <property type="match status" value="1"/>
</dbReference>
<dbReference type="Pfam" id="PF02018">
    <property type="entry name" value="CBM_4_9"/>
    <property type="match status" value="1"/>
</dbReference>
<evidence type="ECO:0000259" key="9">
    <source>
        <dbReference type="Pfam" id="PF02018"/>
    </source>
</evidence>
<dbReference type="InterPro" id="IPR035874">
    <property type="entry name" value="IDS"/>
</dbReference>
<dbReference type="PANTHER" id="PTHR45953:SF1">
    <property type="entry name" value="IDURONATE 2-SULFATASE"/>
    <property type="match status" value="1"/>
</dbReference>
<dbReference type="Gene3D" id="3.20.20.80">
    <property type="entry name" value="Glycosidases"/>
    <property type="match status" value="1"/>
</dbReference>
<keyword evidence="4 7" id="KW-0732">Signal</keyword>
<evidence type="ECO:0000256" key="2">
    <source>
        <dbReference type="ARBA" id="ARBA00008779"/>
    </source>
</evidence>
<evidence type="ECO:0000256" key="4">
    <source>
        <dbReference type="ARBA" id="ARBA00022729"/>
    </source>
</evidence>
<dbReference type="InterPro" id="IPR024607">
    <property type="entry name" value="Sulfatase_CS"/>
</dbReference>
<evidence type="ECO:0000256" key="1">
    <source>
        <dbReference type="ARBA" id="ARBA00001913"/>
    </source>
</evidence>
<feature type="chain" id="PRO_5028921809" evidence="7">
    <location>
        <begin position="24"/>
        <end position="1399"/>
    </location>
</feature>
<accession>A0A6C2UC14</accession>
<dbReference type="InterPro" id="IPR017850">
    <property type="entry name" value="Alkaline_phosphatase_core_sf"/>
</dbReference>